<evidence type="ECO:0000313" key="5">
    <source>
        <dbReference type="Proteomes" id="UP000070501"/>
    </source>
</evidence>
<dbReference type="Gene3D" id="3.90.25.10">
    <property type="entry name" value="UDP-galactose 4-epimerase, domain 1"/>
    <property type="match status" value="1"/>
</dbReference>
<dbReference type="PANTHER" id="PTHR42748">
    <property type="entry name" value="NITROGEN METABOLITE REPRESSION PROTEIN NMRA FAMILY MEMBER"/>
    <property type="match status" value="1"/>
</dbReference>
<dbReference type="InterPro" id="IPR051164">
    <property type="entry name" value="NmrA-like_oxidored"/>
</dbReference>
<dbReference type="Gene3D" id="3.40.50.720">
    <property type="entry name" value="NAD(P)-binding Rossmann-like Domain"/>
    <property type="match status" value="1"/>
</dbReference>
<evidence type="ECO:0000313" key="4">
    <source>
        <dbReference type="EMBL" id="KXJ87873.1"/>
    </source>
</evidence>
<evidence type="ECO:0000259" key="3">
    <source>
        <dbReference type="Pfam" id="PF05368"/>
    </source>
</evidence>
<dbReference type="InterPro" id="IPR036291">
    <property type="entry name" value="NAD(P)-bd_dom_sf"/>
</dbReference>
<dbReference type="EMBL" id="KQ964260">
    <property type="protein sequence ID" value="KXJ87873.1"/>
    <property type="molecule type" value="Genomic_DNA"/>
</dbReference>
<sequence length="301" mass="32379">MPSYKILVVGATGAQGSATITALAGLAPSHHPDTDLKIIALTRSADAPKARALADKHPQLVELVQGDLTDPAAVLDAHSDIDAVFLVTVPPNDEAHGVAFIDAAIARGGIRHIVFSSVDRGGDDASWDRPTTVGHFAAKHRVELHLRAAAGESTSTRWTILRPSGFMDNYRPGGAGSSMMAGLWETMPADTKMQLVSVRDIGKVAAAVLLEGPDEWAGRAVGLAGDELTFAEADAAYQRVCGHAMPRTWDLVSRGVRWAVADARQSMEWFEKEGFKVDTALLRREGHELLDFESWLRSEKV</sequence>
<keyword evidence="5" id="KW-1185">Reference proteome</keyword>
<accession>A0A136ISL8</accession>
<evidence type="ECO:0000256" key="2">
    <source>
        <dbReference type="ARBA" id="ARBA00022857"/>
    </source>
</evidence>
<dbReference type="Pfam" id="PF05368">
    <property type="entry name" value="NmrA"/>
    <property type="match status" value="1"/>
</dbReference>
<dbReference type="AlphaFoldDB" id="A0A136ISL8"/>
<evidence type="ECO:0000256" key="1">
    <source>
        <dbReference type="ARBA" id="ARBA00006328"/>
    </source>
</evidence>
<feature type="domain" description="NmrA-like" evidence="3">
    <location>
        <begin position="4"/>
        <end position="244"/>
    </location>
</feature>
<dbReference type="InterPro" id="IPR008030">
    <property type="entry name" value="NmrA-like"/>
</dbReference>
<gene>
    <name evidence="4" type="ORF">Micbo1qcDRAFT_167021</name>
</gene>
<dbReference type="GO" id="GO:0005634">
    <property type="term" value="C:nucleus"/>
    <property type="evidence" value="ECO:0007669"/>
    <property type="project" value="TreeGrafter"/>
</dbReference>
<reference evidence="5" key="1">
    <citation type="submission" date="2016-02" db="EMBL/GenBank/DDBJ databases">
        <title>Draft genome sequence of Microdochium bolleyi, a fungal endophyte of beachgrass.</title>
        <authorList>
            <consortium name="DOE Joint Genome Institute"/>
            <person name="David A.S."/>
            <person name="May G."/>
            <person name="Haridas S."/>
            <person name="Lim J."/>
            <person name="Wang M."/>
            <person name="Labutti K."/>
            <person name="Lipzen A."/>
            <person name="Barry K."/>
            <person name="Grigoriev I.V."/>
        </authorList>
    </citation>
    <scope>NUCLEOTIDE SEQUENCE [LARGE SCALE GENOMIC DNA]</scope>
    <source>
        <strain evidence="5">J235TASD1</strain>
    </source>
</reference>
<dbReference type="STRING" id="196109.A0A136ISL8"/>
<protein>
    <recommendedName>
        <fullName evidence="3">NmrA-like domain-containing protein</fullName>
    </recommendedName>
</protein>
<keyword evidence="2" id="KW-0521">NADP</keyword>
<organism evidence="4 5">
    <name type="scientific">Microdochium bolleyi</name>
    <dbReference type="NCBI Taxonomy" id="196109"/>
    <lineage>
        <taxon>Eukaryota</taxon>
        <taxon>Fungi</taxon>
        <taxon>Dikarya</taxon>
        <taxon>Ascomycota</taxon>
        <taxon>Pezizomycotina</taxon>
        <taxon>Sordariomycetes</taxon>
        <taxon>Xylariomycetidae</taxon>
        <taxon>Xylariales</taxon>
        <taxon>Microdochiaceae</taxon>
        <taxon>Microdochium</taxon>
    </lineage>
</organism>
<dbReference type="OrthoDB" id="9997102at2759"/>
<proteinExistence type="inferred from homology"/>
<comment type="similarity">
    <text evidence="1">Belongs to the NmrA-type oxidoreductase family.</text>
</comment>
<dbReference type="Proteomes" id="UP000070501">
    <property type="component" value="Unassembled WGS sequence"/>
</dbReference>
<dbReference type="InParanoid" id="A0A136ISL8"/>
<name>A0A136ISL8_9PEZI</name>
<dbReference type="PANTHER" id="PTHR42748:SF7">
    <property type="entry name" value="NMRA LIKE REDOX SENSOR 1-RELATED"/>
    <property type="match status" value="1"/>
</dbReference>
<dbReference type="SUPFAM" id="SSF51735">
    <property type="entry name" value="NAD(P)-binding Rossmann-fold domains"/>
    <property type="match status" value="1"/>
</dbReference>